<feature type="repeat" description="ANK" evidence="3">
    <location>
        <begin position="1612"/>
        <end position="1644"/>
    </location>
</feature>
<accession>A0ABM0MV90</accession>
<feature type="repeat" description="ANK" evidence="3">
    <location>
        <begin position="1795"/>
        <end position="1827"/>
    </location>
</feature>
<dbReference type="PRINTS" id="PR01415">
    <property type="entry name" value="ANKYRIN"/>
</dbReference>
<dbReference type="GeneID" id="100375149"/>
<name>A0ABM0MV90_SACKO</name>
<dbReference type="Proteomes" id="UP000694865">
    <property type="component" value="Unplaced"/>
</dbReference>
<keyword evidence="5" id="KW-0472">Membrane</keyword>
<feature type="repeat" description="ANK" evidence="3">
    <location>
        <begin position="1512"/>
        <end position="1538"/>
    </location>
</feature>
<evidence type="ECO:0000256" key="1">
    <source>
        <dbReference type="ARBA" id="ARBA00022737"/>
    </source>
</evidence>
<feature type="region of interest" description="Disordered" evidence="4">
    <location>
        <begin position="35"/>
        <end position="114"/>
    </location>
</feature>
<evidence type="ECO:0000256" key="3">
    <source>
        <dbReference type="PROSITE-ProRule" id="PRU00023"/>
    </source>
</evidence>
<reference evidence="7" key="1">
    <citation type="submission" date="2025-08" db="UniProtKB">
        <authorList>
            <consortium name="RefSeq"/>
        </authorList>
    </citation>
    <scope>IDENTIFICATION</scope>
    <source>
        <tissue evidence="7">Testes</tissue>
    </source>
</reference>
<dbReference type="Pfam" id="PF00023">
    <property type="entry name" value="Ank"/>
    <property type="match status" value="1"/>
</dbReference>
<feature type="repeat" description="ANK" evidence="3">
    <location>
        <begin position="1726"/>
        <end position="1758"/>
    </location>
</feature>
<evidence type="ECO:0000313" key="7">
    <source>
        <dbReference type="RefSeq" id="XP_006823931.1"/>
    </source>
</evidence>
<feature type="repeat" description="ANK" evidence="3">
    <location>
        <begin position="1828"/>
        <end position="1860"/>
    </location>
</feature>
<protein>
    <submittedName>
        <fullName evidence="7">Uncharacterized protein LOC100375149</fullName>
    </submittedName>
</protein>
<gene>
    <name evidence="7" type="primary">LOC100375149</name>
</gene>
<feature type="repeat" description="ANK" evidence="3">
    <location>
        <begin position="1579"/>
        <end position="1611"/>
    </location>
</feature>
<dbReference type="RefSeq" id="XP_006823931.1">
    <property type="nucleotide sequence ID" value="XM_006823868.1"/>
</dbReference>
<dbReference type="InterPro" id="IPR036770">
    <property type="entry name" value="Ankyrin_rpt-contain_sf"/>
</dbReference>
<feature type="compositionally biased region" description="Polar residues" evidence="4">
    <location>
        <begin position="847"/>
        <end position="875"/>
    </location>
</feature>
<keyword evidence="5" id="KW-0812">Transmembrane</keyword>
<proteinExistence type="predicted"/>
<dbReference type="InterPro" id="IPR002110">
    <property type="entry name" value="Ankyrin_rpt"/>
</dbReference>
<feature type="repeat" description="ANK" evidence="3">
    <location>
        <begin position="1693"/>
        <end position="1725"/>
    </location>
</feature>
<feature type="compositionally biased region" description="Basic and acidic residues" evidence="4">
    <location>
        <begin position="53"/>
        <end position="62"/>
    </location>
</feature>
<sequence length="1904" mass="212236">MDSTGIVKTFGMVAVEAVVIVAGLYLLNRRLRGQATKTNENSTESKQTLPDNKPMELQEDKNLRHRGVATKTHQPEDVNDNTDDERKKMNYYHEKDDNETTIRSLFTPTNKDNSVQDYSTMSKSMPKYATQPLSASNMNSGVKRNSHEQYGSSLQIKSEGKSISDAQEIKKIEKLEKHKTCVEERMVGRTFDYVISDTNANIDDKRHVGTVTGNSGEKKFSFQISPTSKMQSPTCSTTIDWSSSDVPMKKKPSEVTPQEIIDKIEKLRKRVHGLQGVDSSPLSSTVYTAKPTGAITALGPCVNENINSTKSKSVTHKVVTIRAPRLPDVNWDDSGPKSPPPQVAKHFESYSAPVALTDEQRLVAKVTGIEKDNLENDKQDCTLEVMEDIVGDIETCKIKDEPGHLKQSVADEKDVILKTDPSITTGRKTPPEPEEETLKITQNVAVTRSFLEDRPAGSFHILNQNRQNDSQGDATNPLRFKENDIYSSYHSDPDKLLINSQDKGAIPKRYPKYVSVKPVKYVKFAEENEIDTVNMAIDSGFMKDENRAGSMSRGILKSSLKRVESDHEVEVGNLSIEDEADISPMKAADNENIIESTVIQKTKDTQSFYKKFRSLSDDDIQVTTTDEMDMLPQLPISELNADTPEKENETLPEVDSDECDNVPKHTDVQDADVEIDVIERAAKLLGLGPDVVAMKVQTALVGEKHSDAIIDDFYITPQNKQSDKKNDSEKGSLIEEQVISASVNAPFQKDDSMKMMSVPIVTETKCNTDSVNMPLNVRQEEMAPVKDPHQYSDVAPIAVVTENRLKSERDKRRDAFFKDVIDAKPISSSESQSPWGHREWTSRRVPKSSTTSMTEASNGVSQSAPGNNMKTQNFDTETNDTFHETAYKKENTSKVYNKHAFEDISSYVISSLLGDLSVGVDSEETSQENTLSETSEDFSLQSLPERQFLDDIRNKVESEDAMMNENKTGSMQAIIHTSEDEAWHIGKSVVVQNDSRVRESFENEDLLMDENKSKVFDQNESYVQNDVEDEDSVMNEHRNECVQAIVHTSEDNLQDINMITEREADSTMTENKILHALIHSEDNIPDVNKTMVVQSKSGTVKKSKNILVVQHENIDGKVIEEVKQDFINEQLSEDNPVNLYADNTFPRNVTKTPPTPPIRKVFHPDWKINKSEPVITEQDISNTQIPAATEDETNDTDVLVPVIDDWISSPAVSIYTSETVDEMAEPTVLENKQLYSTKENTTIPDSQLGSTSTAISQPVQQEQDPDAITRAMVKAAIQKLEHTSTHATTEKFNIDSHKDATPKIQDAPKIETVTAKSSNPAPKLIIHPPKTDSSFKQRLSGFYDDNYELESNISAGSIDGNKVTKSIQANPALSAEAEDFEMLFESIARWDTRESLELMKRVELTAKRDGFTVLHQAAVYNMPIIVTGLYVYGSYQEIVDMLAGSEAGMFSGLSARDVAEKCRNVTVMQMIDKYRECEYYLTSMHHAARGGNLALIQTLWENGSNINIAGNHGNTPLYMAVCAGQLRAVQLLLRYGGDPIIVCDREKTLLHKAAEWGHLHILKYLVSECGFDVNVRSKDGITPLHLAASYGNPVIVKFLLDHKAFISIPSNFNETPLFWAIANGNVEVVQMMVKRGARSELKPHSTLRARNLNFFHVASSSGHVEMCMYLLDLGFNIHDVTFKSMEMNTYYAEGVTALHLAAGHGHHNVVYFLVDQGAKVDARDQEDCTALHYAAEQGHPITIQKLIHFNASINAQNWHLYTPLHKAALHGHLAVTELLIDNGAYIDLPVLNDFGGYTPLHLAAAEAHYDVVQLLVNQGASLDFIDSCKQTPLHLATKNGHLEIVQLLYSSGASLSMKDYKGETPLSLAQKKKYSEISKFLKANGATGKSSLKKKLFKIGTPKS</sequence>
<dbReference type="Pfam" id="PF12796">
    <property type="entry name" value="Ank_2"/>
    <property type="match status" value="4"/>
</dbReference>
<dbReference type="PANTHER" id="PTHR24123:SF33">
    <property type="entry name" value="PROTEIN HOS4"/>
    <property type="match status" value="1"/>
</dbReference>
<dbReference type="SUPFAM" id="SSF48403">
    <property type="entry name" value="Ankyrin repeat"/>
    <property type="match status" value="1"/>
</dbReference>
<feature type="region of interest" description="Disordered" evidence="4">
    <location>
        <begin position="643"/>
        <end position="664"/>
    </location>
</feature>
<evidence type="ECO:0000313" key="6">
    <source>
        <dbReference type="Proteomes" id="UP000694865"/>
    </source>
</evidence>
<dbReference type="PANTHER" id="PTHR24123">
    <property type="entry name" value="ANKYRIN REPEAT-CONTAINING"/>
    <property type="match status" value="1"/>
</dbReference>
<dbReference type="PROSITE" id="PS50297">
    <property type="entry name" value="ANK_REP_REGION"/>
    <property type="match status" value="8"/>
</dbReference>
<feature type="compositionally biased region" description="Polar residues" evidence="4">
    <location>
        <begin position="224"/>
        <end position="245"/>
    </location>
</feature>
<dbReference type="Gene3D" id="1.25.40.20">
    <property type="entry name" value="Ankyrin repeat-containing domain"/>
    <property type="match status" value="3"/>
</dbReference>
<feature type="transmembrane region" description="Helical" evidence="5">
    <location>
        <begin position="6"/>
        <end position="27"/>
    </location>
</feature>
<feature type="compositionally biased region" description="Basic and acidic residues" evidence="4">
    <location>
        <begin position="84"/>
        <end position="100"/>
    </location>
</feature>
<dbReference type="PROSITE" id="PS50088">
    <property type="entry name" value="ANK_REPEAT"/>
    <property type="match status" value="9"/>
</dbReference>
<evidence type="ECO:0000256" key="5">
    <source>
        <dbReference type="SAM" id="Phobius"/>
    </source>
</evidence>
<dbReference type="SMART" id="SM00248">
    <property type="entry name" value="ANK"/>
    <property type="match status" value="13"/>
</dbReference>
<feature type="region of interest" description="Disordered" evidence="4">
    <location>
        <begin position="224"/>
        <end position="256"/>
    </location>
</feature>
<feature type="compositionally biased region" description="Polar residues" evidence="4">
    <location>
        <begin position="35"/>
        <end position="50"/>
    </location>
</feature>
<feature type="region of interest" description="Disordered" evidence="4">
    <location>
        <begin position="1138"/>
        <end position="1158"/>
    </location>
</feature>
<feature type="repeat" description="ANK" evidence="3">
    <location>
        <begin position="1759"/>
        <end position="1787"/>
    </location>
</feature>
<feature type="compositionally biased region" description="Polar residues" evidence="4">
    <location>
        <begin position="101"/>
        <end position="114"/>
    </location>
</feature>
<feature type="repeat" description="ANK" evidence="3">
    <location>
        <begin position="1479"/>
        <end position="1511"/>
    </location>
</feature>
<evidence type="ECO:0000256" key="4">
    <source>
        <dbReference type="SAM" id="MobiDB-lite"/>
    </source>
</evidence>
<organism evidence="6 7">
    <name type="scientific">Saccoglossus kowalevskii</name>
    <name type="common">Acorn worm</name>
    <dbReference type="NCBI Taxonomy" id="10224"/>
    <lineage>
        <taxon>Eukaryota</taxon>
        <taxon>Metazoa</taxon>
        <taxon>Hemichordata</taxon>
        <taxon>Enteropneusta</taxon>
        <taxon>Harrimaniidae</taxon>
        <taxon>Saccoglossus</taxon>
    </lineage>
</organism>
<keyword evidence="1" id="KW-0677">Repeat</keyword>
<dbReference type="InterPro" id="IPR051165">
    <property type="entry name" value="Multifunctional_ANK_Repeat"/>
</dbReference>
<keyword evidence="2 3" id="KW-0040">ANK repeat</keyword>
<feature type="region of interest" description="Disordered" evidence="4">
    <location>
        <begin position="826"/>
        <end position="875"/>
    </location>
</feature>
<keyword evidence="5" id="KW-1133">Transmembrane helix</keyword>
<feature type="compositionally biased region" description="Acidic residues" evidence="4">
    <location>
        <begin position="650"/>
        <end position="660"/>
    </location>
</feature>
<evidence type="ECO:0000256" key="2">
    <source>
        <dbReference type="ARBA" id="ARBA00023043"/>
    </source>
</evidence>
<keyword evidence="6" id="KW-1185">Reference proteome</keyword>